<protein>
    <recommendedName>
        <fullName evidence="1">F-box/LRR-repeat protein 15-like leucin rich repeat domain-containing protein</fullName>
    </recommendedName>
</protein>
<dbReference type="InterPro" id="IPR032675">
    <property type="entry name" value="LRR_dom_sf"/>
</dbReference>
<dbReference type="SUPFAM" id="SSF52047">
    <property type="entry name" value="RNI-like"/>
    <property type="match status" value="1"/>
</dbReference>
<keyword evidence="3" id="KW-1185">Reference proteome</keyword>
<feature type="domain" description="F-box/LRR-repeat protein 15-like leucin rich repeat" evidence="1">
    <location>
        <begin position="112"/>
        <end position="210"/>
    </location>
</feature>
<evidence type="ECO:0000259" key="1">
    <source>
        <dbReference type="Pfam" id="PF25372"/>
    </source>
</evidence>
<name>A0ABQ8UEW0_9EUKA</name>
<dbReference type="Pfam" id="PF25372">
    <property type="entry name" value="DUF7885"/>
    <property type="match status" value="1"/>
</dbReference>
<gene>
    <name evidence="2" type="ORF">PAPYR_9078</name>
</gene>
<reference evidence="2" key="1">
    <citation type="journal article" date="2022" name="bioRxiv">
        <title>Genomics of Preaxostyla Flagellates Illuminates Evolutionary Transitions and the Path Towards Mitochondrial Loss.</title>
        <authorList>
            <person name="Novak L.V.F."/>
            <person name="Treitli S.C."/>
            <person name="Pyrih J."/>
            <person name="Halakuc P."/>
            <person name="Pipaliya S.V."/>
            <person name="Vacek V."/>
            <person name="Brzon O."/>
            <person name="Soukal P."/>
            <person name="Eme L."/>
            <person name="Dacks J.B."/>
            <person name="Karnkowska A."/>
            <person name="Elias M."/>
            <person name="Hampl V."/>
        </authorList>
    </citation>
    <scope>NUCLEOTIDE SEQUENCE</scope>
    <source>
        <strain evidence="2">RCP-MX</strain>
    </source>
</reference>
<dbReference type="EMBL" id="JAPMOS010000090">
    <property type="protein sequence ID" value="KAJ4455869.1"/>
    <property type="molecule type" value="Genomic_DNA"/>
</dbReference>
<dbReference type="Gene3D" id="3.80.10.10">
    <property type="entry name" value="Ribonuclease Inhibitor"/>
    <property type="match status" value="1"/>
</dbReference>
<comment type="caution">
    <text evidence="2">The sequence shown here is derived from an EMBL/GenBank/DDBJ whole genome shotgun (WGS) entry which is preliminary data.</text>
</comment>
<accession>A0ABQ8UEW0</accession>
<sequence length="494" mass="53577">MEAVPDEIFLQIFSHVAVNHHHHVWTTPHTDLSASFEGDLPSRHAVRHCPFNGCFCCASLSSHFTLRRVCHRWNGLADILLFGLGLDCSDPIVRGHIGEKAWKAYFSPHATRTPVTALNLSGCSRITDSFLDRLLTAYGPTLRALDISFSASVTANCLYTIGHACPHLTALNLRNSRQLILKPTLGIPSLVSMTHLRLLDISNLASESLSLGNAVQDRAGQQAQDAGDLPHAYRRHYDLPTREELEEANPEYFGLVPDDPEPVDPAARPVRILAEGENLGDDDGRPRPPVIYPYGHDPRFYSPVLGRDALNSPPHFAGLETLVADAPLLSERSWECLFQALCGSPLSALVLGTRAPLFMPSSLLLALLLARTQGAIPDHPGLGMLLGGDLQTLWCPFLPLPVPLLPAEGPLAALHTLHVPWLTHDPLVDRAGTVAALRAAAPGLGSLGVGLSPAAPYTLTETVNTLAAWFPKLRRLEVTWCSPPKGPPDGWLMA</sequence>
<evidence type="ECO:0000313" key="2">
    <source>
        <dbReference type="EMBL" id="KAJ4455869.1"/>
    </source>
</evidence>
<organism evidence="2 3">
    <name type="scientific">Paratrimastix pyriformis</name>
    <dbReference type="NCBI Taxonomy" id="342808"/>
    <lineage>
        <taxon>Eukaryota</taxon>
        <taxon>Metamonada</taxon>
        <taxon>Preaxostyla</taxon>
        <taxon>Paratrimastigidae</taxon>
        <taxon>Paratrimastix</taxon>
    </lineage>
</organism>
<evidence type="ECO:0000313" key="3">
    <source>
        <dbReference type="Proteomes" id="UP001141327"/>
    </source>
</evidence>
<proteinExistence type="predicted"/>
<dbReference type="Proteomes" id="UP001141327">
    <property type="component" value="Unassembled WGS sequence"/>
</dbReference>
<dbReference type="InterPro" id="IPR057207">
    <property type="entry name" value="FBXL15_LRR"/>
</dbReference>